<dbReference type="Proteomes" id="UP000053447">
    <property type="component" value="Unassembled WGS sequence"/>
</dbReference>
<evidence type="ECO:0000259" key="2">
    <source>
        <dbReference type="Pfam" id="PF05022"/>
    </source>
</evidence>
<dbReference type="RefSeq" id="XP_018228811.1">
    <property type="nucleotide sequence ID" value="XM_018374931.1"/>
</dbReference>
<dbReference type="PANTHER" id="PTHR23216:SF1">
    <property type="entry name" value="NUCLEOLAR AND COILED-BODY PHOSPHOPROTEIN 1"/>
    <property type="match status" value="1"/>
</dbReference>
<organism evidence="3 4">
    <name type="scientific">Pneumocystis jirovecii (strain RU7)</name>
    <name type="common">Human pneumocystis pneumonia agent</name>
    <dbReference type="NCBI Taxonomy" id="1408657"/>
    <lineage>
        <taxon>Eukaryota</taxon>
        <taxon>Fungi</taxon>
        <taxon>Dikarya</taxon>
        <taxon>Ascomycota</taxon>
        <taxon>Taphrinomycotina</taxon>
        <taxon>Pneumocystomycetes</taxon>
        <taxon>Pneumocystaceae</taxon>
        <taxon>Pneumocystis</taxon>
    </lineage>
</organism>
<dbReference type="InterPro" id="IPR006594">
    <property type="entry name" value="LisH"/>
</dbReference>
<feature type="domain" description="Srp40 C-terminal" evidence="2">
    <location>
        <begin position="187"/>
        <end position="261"/>
    </location>
</feature>
<dbReference type="AlphaFoldDB" id="A0A0W4ZIQ9"/>
<comment type="caution">
    <text evidence="3">The sequence shown here is derived from an EMBL/GenBank/DDBJ whole genome shotgun (WGS) entry which is preliminary data.</text>
</comment>
<feature type="region of interest" description="Disordered" evidence="1">
    <location>
        <begin position="238"/>
        <end position="262"/>
    </location>
</feature>
<dbReference type="InterPro" id="IPR039191">
    <property type="entry name" value="Nopp140-like"/>
</dbReference>
<dbReference type="GO" id="GO:0005730">
    <property type="term" value="C:nucleolus"/>
    <property type="evidence" value="ECO:0007669"/>
    <property type="project" value="InterPro"/>
</dbReference>
<dbReference type="Pfam" id="PF05022">
    <property type="entry name" value="SRP40_C"/>
    <property type="match status" value="1"/>
</dbReference>
<protein>
    <recommendedName>
        <fullName evidence="2">Srp40 C-terminal domain-containing protein</fullName>
    </recommendedName>
</protein>
<dbReference type="OrthoDB" id="5599646at2759"/>
<dbReference type="Pfam" id="PF08513">
    <property type="entry name" value="LisH"/>
    <property type="match status" value="1"/>
</dbReference>
<dbReference type="STRING" id="1408657.A0A0W4ZIQ9"/>
<accession>A0A0W4ZIQ9</accession>
<dbReference type="VEuPathDB" id="FungiDB:T551_02668"/>
<gene>
    <name evidence="3" type="ORF">T551_02668</name>
</gene>
<sequence>MEIFDELLISVYYFLLKSGFTKTAKTFVKETGKKELFLQEKEIKSLIEVYNLYNKKKNEGKHLFSEKLFKEKKEKLPKNEQTKENNEVKKRKKTLLDQEIFIKKSKKQKNETKKEYSENETQTKILNTNYSDKENEKENEIAFENIPDIQLDKKEVTDNLGSKKVYNGKNLEEKKDVKEKPKKKSSFSRIDISKVEFAHNSLKDNSYAIAYKGEQDEYGTKANRDLIFTKGKEFRAEKSKKKKGSYHGGKINTNISRSFKFT</sequence>
<reference evidence="4" key="1">
    <citation type="journal article" date="2016" name="Nat. Commun.">
        <title>Genome analysis of three Pneumocystis species reveals adaptation mechanisms to life exclusively in mammalian hosts.</title>
        <authorList>
            <person name="Ma L."/>
            <person name="Chen Z."/>
            <person name="Huang D.W."/>
            <person name="Kutty G."/>
            <person name="Ishihara M."/>
            <person name="Wang H."/>
            <person name="Abouelleil A."/>
            <person name="Bishop L."/>
            <person name="Davey E."/>
            <person name="Deng R."/>
            <person name="Deng X."/>
            <person name="Fan L."/>
            <person name="Fantoni G."/>
            <person name="Fitzgerald M."/>
            <person name="Gogineni E."/>
            <person name="Goldberg J.M."/>
            <person name="Handley G."/>
            <person name="Hu X."/>
            <person name="Huber C."/>
            <person name="Jiao X."/>
            <person name="Jones K."/>
            <person name="Levin J.Z."/>
            <person name="Liu Y."/>
            <person name="Macdonald P."/>
            <person name="Melnikov A."/>
            <person name="Raley C."/>
            <person name="Sassi M."/>
            <person name="Sherman B.T."/>
            <person name="Song X."/>
            <person name="Sykes S."/>
            <person name="Tran B."/>
            <person name="Walsh L."/>
            <person name="Xia Y."/>
            <person name="Yang J."/>
            <person name="Young S."/>
            <person name="Zeng Q."/>
            <person name="Zheng X."/>
            <person name="Stephens R."/>
            <person name="Nusbaum C."/>
            <person name="Birren B.W."/>
            <person name="Azadi P."/>
            <person name="Lempicki R.A."/>
            <person name="Cuomo C.A."/>
            <person name="Kovacs J.A."/>
        </authorList>
    </citation>
    <scope>NUCLEOTIDE SEQUENCE [LARGE SCALE GENOMIC DNA]</scope>
    <source>
        <strain evidence="4">RU7</strain>
    </source>
</reference>
<dbReference type="PANTHER" id="PTHR23216">
    <property type="entry name" value="NUCLEOLAR AND COILED-BODY PHOSPHOPROTEIN 1"/>
    <property type="match status" value="1"/>
</dbReference>
<dbReference type="GeneID" id="28941186"/>
<dbReference type="GO" id="GO:0005654">
    <property type="term" value="C:nucleoplasm"/>
    <property type="evidence" value="ECO:0007669"/>
    <property type="project" value="TreeGrafter"/>
</dbReference>
<feature type="compositionally biased region" description="Polar residues" evidence="1">
    <location>
        <begin position="119"/>
        <end position="130"/>
    </location>
</feature>
<feature type="compositionally biased region" description="Polar residues" evidence="1">
    <location>
        <begin position="251"/>
        <end position="262"/>
    </location>
</feature>
<dbReference type="PROSITE" id="PS50896">
    <property type="entry name" value="LISH"/>
    <property type="match status" value="1"/>
</dbReference>
<evidence type="ECO:0000313" key="4">
    <source>
        <dbReference type="Proteomes" id="UP000053447"/>
    </source>
</evidence>
<name>A0A0W4ZIQ9_PNEJ7</name>
<proteinExistence type="predicted"/>
<dbReference type="EMBL" id="LFWA01000012">
    <property type="protein sequence ID" value="KTW28249.1"/>
    <property type="molecule type" value="Genomic_DNA"/>
</dbReference>
<dbReference type="InterPro" id="IPR007718">
    <property type="entry name" value="Srp40_C"/>
</dbReference>
<evidence type="ECO:0000313" key="3">
    <source>
        <dbReference type="EMBL" id="KTW28249.1"/>
    </source>
</evidence>
<keyword evidence="4" id="KW-1185">Reference proteome</keyword>
<evidence type="ECO:0000256" key="1">
    <source>
        <dbReference type="SAM" id="MobiDB-lite"/>
    </source>
</evidence>
<feature type="region of interest" description="Disordered" evidence="1">
    <location>
        <begin position="111"/>
        <end position="133"/>
    </location>
</feature>
<dbReference type="eggNOG" id="KOG2992">
    <property type="taxonomic scope" value="Eukaryota"/>
</dbReference>